<feature type="domain" description="FtsK alpha" evidence="7">
    <location>
        <begin position="238"/>
        <end position="334"/>
    </location>
</feature>
<evidence type="ECO:0000256" key="2">
    <source>
        <dbReference type="ARBA" id="ARBA00022741"/>
    </source>
</evidence>
<dbReference type="Gene3D" id="3.30.980.40">
    <property type="match status" value="1"/>
</dbReference>
<dbReference type="PANTHER" id="PTHR22683:SF41">
    <property type="entry name" value="DNA TRANSLOCASE FTSK"/>
    <property type="match status" value="1"/>
</dbReference>
<dbReference type="AlphaFoldDB" id="A0A2M7QNX7"/>
<sequence>MAKNKNRKNNRRNIEKARWLSKFALPEGAKKSIGGVTFFLIAIIITLSFFELSGIAGQSLIAGLSFLIGRVVFTIPLILLISGLVFFSTKYKKFFYPLLLAIFILILGLTGILEGLNPGEKTGGWLGYLISFPFLKFFGNLVTQIIFASAIIISGLIFWQLLHQPSSSQAKEKMKEELSPELKSKTSLLKKIFAPRFKVKEVPSSISEETGKIEKLSSPELKTKALSAKPFNLFYQTPPTELLETEKGGPSPGDTRTNAVIIKKTLQNFDIPVEMSEINIGPTVTQYTLKPAEGVKLSKITSLSNDLALALAAHPLRIEAPIPGKSLVGIEVPNKIRARVRLRNLIENANFQKSPSHLTITLGQDVSGNPIYADLSRMPHLLVAGSTGTGKTCAADTLMFTEKGMLTFEELCPLSLNSEKDFKIKLVTRD</sequence>
<dbReference type="EMBL" id="PFLK01000119">
    <property type="protein sequence ID" value="PIY74014.1"/>
    <property type="molecule type" value="Genomic_DNA"/>
</dbReference>
<protein>
    <recommendedName>
        <fullName evidence="10">FtsK domain-containing protein</fullName>
    </recommendedName>
</protein>
<dbReference type="Pfam" id="PF17854">
    <property type="entry name" value="FtsK_alpha"/>
    <property type="match status" value="1"/>
</dbReference>
<feature type="transmembrane region" description="Helical" evidence="5">
    <location>
        <begin position="62"/>
        <end position="87"/>
    </location>
</feature>
<proteinExistence type="inferred from homology"/>
<keyword evidence="2" id="KW-0547">Nucleotide-binding</keyword>
<keyword evidence="5" id="KW-0472">Membrane</keyword>
<dbReference type="Pfam" id="PF01580">
    <property type="entry name" value="FtsK_SpoIIIE"/>
    <property type="match status" value="1"/>
</dbReference>
<evidence type="ECO:0000256" key="5">
    <source>
        <dbReference type="SAM" id="Phobius"/>
    </source>
</evidence>
<keyword evidence="4" id="KW-0238">DNA-binding</keyword>
<comment type="similarity">
    <text evidence="1">Belongs to the FtsK/SpoIIIE/SftA family.</text>
</comment>
<keyword evidence="5" id="KW-0812">Transmembrane</keyword>
<dbReference type="GO" id="GO:0005524">
    <property type="term" value="F:ATP binding"/>
    <property type="evidence" value="ECO:0007669"/>
    <property type="project" value="UniProtKB-KW"/>
</dbReference>
<feature type="transmembrane region" description="Helical" evidence="5">
    <location>
        <begin position="141"/>
        <end position="162"/>
    </location>
</feature>
<evidence type="ECO:0000256" key="4">
    <source>
        <dbReference type="ARBA" id="ARBA00023125"/>
    </source>
</evidence>
<dbReference type="InterPro" id="IPR027417">
    <property type="entry name" value="P-loop_NTPase"/>
</dbReference>
<evidence type="ECO:0000256" key="3">
    <source>
        <dbReference type="ARBA" id="ARBA00022840"/>
    </source>
</evidence>
<organism evidence="8 9">
    <name type="scientific">Candidatus Portnoybacteria bacterium CG_4_10_14_0_8_um_filter_40_50</name>
    <dbReference type="NCBI Taxonomy" id="1974800"/>
    <lineage>
        <taxon>Bacteria</taxon>
        <taxon>Candidatus Portnoyibacteriota</taxon>
    </lineage>
</organism>
<name>A0A2M7QNX7_9BACT</name>
<dbReference type="InterPro" id="IPR002543">
    <property type="entry name" value="FtsK_dom"/>
</dbReference>
<dbReference type="SUPFAM" id="SSF52540">
    <property type="entry name" value="P-loop containing nucleoside triphosphate hydrolases"/>
    <property type="match status" value="1"/>
</dbReference>
<dbReference type="InterPro" id="IPR050206">
    <property type="entry name" value="FtsK/SpoIIIE/SftA"/>
</dbReference>
<feature type="domain" description="FtsK" evidence="6">
    <location>
        <begin position="341"/>
        <end position="399"/>
    </location>
</feature>
<dbReference type="Gene3D" id="3.40.50.300">
    <property type="entry name" value="P-loop containing nucleotide triphosphate hydrolases"/>
    <property type="match status" value="1"/>
</dbReference>
<evidence type="ECO:0000313" key="8">
    <source>
        <dbReference type="EMBL" id="PIY74014.1"/>
    </source>
</evidence>
<keyword evidence="3" id="KW-0067">ATP-binding</keyword>
<dbReference type="GO" id="GO:0003677">
    <property type="term" value="F:DNA binding"/>
    <property type="evidence" value="ECO:0007669"/>
    <property type="project" value="UniProtKB-KW"/>
</dbReference>
<feature type="non-terminal residue" evidence="8">
    <location>
        <position position="430"/>
    </location>
</feature>
<feature type="transmembrane region" description="Helical" evidence="5">
    <location>
        <begin position="94"/>
        <end position="113"/>
    </location>
</feature>
<evidence type="ECO:0000313" key="9">
    <source>
        <dbReference type="Proteomes" id="UP000229481"/>
    </source>
</evidence>
<evidence type="ECO:0000256" key="1">
    <source>
        <dbReference type="ARBA" id="ARBA00006474"/>
    </source>
</evidence>
<dbReference type="PANTHER" id="PTHR22683">
    <property type="entry name" value="SPORULATION PROTEIN RELATED"/>
    <property type="match status" value="1"/>
</dbReference>
<keyword evidence="5" id="KW-1133">Transmembrane helix</keyword>
<comment type="caution">
    <text evidence="8">The sequence shown here is derived from an EMBL/GenBank/DDBJ whole genome shotgun (WGS) entry which is preliminary data.</text>
</comment>
<dbReference type="Proteomes" id="UP000229481">
    <property type="component" value="Unassembled WGS sequence"/>
</dbReference>
<gene>
    <name evidence="8" type="ORF">COY85_04440</name>
</gene>
<feature type="transmembrane region" description="Helical" evidence="5">
    <location>
        <begin position="32"/>
        <end position="50"/>
    </location>
</feature>
<evidence type="ECO:0008006" key="10">
    <source>
        <dbReference type="Google" id="ProtNLM"/>
    </source>
</evidence>
<evidence type="ECO:0000259" key="7">
    <source>
        <dbReference type="Pfam" id="PF17854"/>
    </source>
</evidence>
<evidence type="ECO:0000259" key="6">
    <source>
        <dbReference type="Pfam" id="PF01580"/>
    </source>
</evidence>
<accession>A0A2M7QNX7</accession>
<dbReference type="InterPro" id="IPR041027">
    <property type="entry name" value="FtsK_alpha"/>
</dbReference>
<reference evidence="9" key="1">
    <citation type="submission" date="2017-09" db="EMBL/GenBank/DDBJ databases">
        <title>Depth-based differentiation of microbial function through sediment-hosted aquifers and enrichment of novel symbionts in the deep terrestrial subsurface.</title>
        <authorList>
            <person name="Probst A.J."/>
            <person name="Ladd B."/>
            <person name="Jarett J.K."/>
            <person name="Geller-Mcgrath D.E."/>
            <person name="Sieber C.M.K."/>
            <person name="Emerson J.B."/>
            <person name="Anantharaman K."/>
            <person name="Thomas B.C."/>
            <person name="Malmstrom R."/>
            <person name="Stieglmeier M."/>
            <person name="Klingl A."/>
            <person name="Woyke T."/>
            <person name="Ryan C.M."/>
            <person name="Banfield J.F."/>
        </authorList>
    </citation>
    <scope>NUCLEOTIDE SEQUENCE [LARGE SCALE GENOMIC DNA]</scope>
</reference>